<keyword evidence="2" id="KW-1185">Reference proteome</keyword>
<proteinExistence type="predicted"/>
<name>A0ACB8EA02_9SAUR</name>
<evidence type="ECO:0000313" key="2">
    <source>
        <dbReference type="Proteomes" id="UP000827872"/>
    </source>
</evidence>
<dbReference type="Proteomes" id="UP000827872">
    <property type="component" value="Linkage Group LG14"/>
</dbReference>
<reference evidence="1" key="1">
    <citation type="submission" date="2021-08" db="EMBL/GenBank/DDBJ databases">
        <title>The first chromosome-level gecko genome reveals the dynamic sex chromosomes of Neotropical dwarf geckos (Sphaerodactylidae: Sphaerodactylus).</title>
        <authorList>
            <person name="Pinto B.J."/>
            <person name="Keating S.E."/>
            <person name="Gamble T."/>
        </authorList>
    </citation>
    <scope>NUCLEOTIDE SEQUENCE</scope>
    <source>
        <strain evidence="1">TG3544</strain>
    </source>
</reference>
<dbReference type="EMBL" id="CM037627">
    <property type="protein sequence ID" value="KAH7989367.1"/>
    <property type="molecule type" value="Genomic_DNA"/>
</dbReference>
<accession>A0ACB8EA02</accession>
<sequence length="353" mass="38449">MKANNDIVMAGSARSTIDKKSLGKVSLPPFLAQLAAVLDNPSIKSLEVKGDGLQVKKAWDLQDMHNAGMAASTARELGYRGGDTVPEMLVSRGPERSASHVFCLPVISGLGGFLRGVTVCLLPQWHEDGKSILLHAKLYEEEIQGHQELFPELKNLRSVSVFQAWLTTYGFKARTTKIDSEVLIFQHADFKKLSPKAEEADGSKAETPVILKQPKKSKKRKSSLDIIVNPASSTGSTLSPESAGVERKSQRLRPLYQYINYGNPEMNSPSEKECDLPPLEIPPILENKAGPLELRIPPPKVAEDKGRDPRSPKSASPGVAAKAEVDKSTQVDIDKMLSVCAAHLVPPLSPQHK</sequence>
<protein>
    <submittedName>
        <fullName evidence="1">Uncharacterized protein</fullName>
    </submittedName>
</protein>
<evidence type="ECO:0000313" key="1">
    <source>
        <dbReference type="EMBL" id="KAH7989367.1"/>
    </source>
</evidence>
<organism evidence="1 2">
    <name type="scientific">Sphaerodactylus townsendi</name>
    <dbReference type="NCBI Taxonomy" id="933632"/>
    <lineage>
        <taxon>Eukaryota</taxon>
        <taxon>Metazoa</taxon>
        <taxon>Chordata</taxon>
        <taxon>Craniata</taxon>
        <taxon>Vertebrata</taxon>
        <taxon>Euteleostomi</taxon>
        <taxon>Lepidosauria</taxon>
        <taxon>Squamata</taxon>
        <taxon>Bifurcata</taxon>
        <taxon>Gekkota</taxon>
        <taxon>Sphaerodactylidae</taxon>
        <taxon>Sphaerodactylus</taxon>
    </lineage>
</organism>
<gene>
    <name evidence="1" type="ORF">K3G42_008728</name>
</gene>
<comment type="caution">
    <text evidence="1">The sequence shown here is derived from an EMBL/GenBank/DDBJ whole genome shotgun (WGS) entry which is preliminary data.</text>
</comment>